<dbReference type="PANTHER" id="PTHR35020:SF4">
    <property type="entry name" value="N-ACETYLGLUCOSAMINE-INDUCED PROTEIN 1"/>
    <property type="match status" value="1"/>
</dbReference>
<evidence type="ECO:0000313" key="1">
    <source>
        <dbReference type="EMBL" id="ETS87968.1"/>
    </source>
</evidence>
<name>W3XPI0_PESFW</name>
<dbReference type="EMBL" id="KI912109">
    <property type="protein sequence ID" value="ETS87968.1"/>
    <property type="molecule type" value="Genomic_DNA"/>
</dbReference>
<evidence type="ECO:0000313" key="2">
    <source>
        <dbReference type="Proteomes" id="UP000030651"/>
    </source>
</evidence>
<sequence length="221" mass="26004">MGSLGGLPFWQVNVPEAERTQECPEFLRNLSAKDIGIIATPDEQYRRITWPEVQQIVAENRLDAFQRRPSDLRRYLAYTSKLKQVYGSVINFVLKERLAWDMPTVSRGKPFEFGDDIKILWNDWPYGLDERIVHLVVWTKFELEDDPATDDLTDKARREIDDYVTQKFGSKLPRDSYVWFKNWRSLKSVRAVEHFHVMMYNPDPAFIDMITNGDVPLCRKV</sequence>
<dbReference type="OMA" id="KNWAALK"/>
<dbReference type="InParanoid" id="W3XPI0"/>
<dbReference type="GO" id="GO:0005737">
    <property type="term" value="C:cytoplasm"/>
    <property type="evidence" value="ECO:0007669"/>
    <property type="project" value="TreeGrafter"/>
</dbReference>
<dbReference type="Pfam" id="PF12239">
    <property type="entry name" value="DUF3605"/>
    <property type="match status" value="1"/>
</dbReference>
<dbReference type="eggNOG" id="ENOG502S263">
    <property type="taxonomic scope" value="Eukaryota"/>
</dbReference>
<protein>
    <recommendedName>
        <fullName evidence="3">N-acetylglucosamine-induced protein 1</fullName>
    </recommendedName>
</protein>
<dbReference type="PANTHER" id="PTHR35020">
    <property type="entry name" value="N-ACETYLGLUCOSAMINE-INDUCED PROTEIN 1"/>
    <property type="match status" value="1"/>
</dbReference>
<keyword evidence="2" id="KW-1185">Reference proteome</keyword>
<dbReference type="FunCoup" id="W3XPI0">
    <property type="interactions" value="2"/>
</dbReference>
<evidence type="ECO:0008006" key="3">
    <source>
        <dbReference type="Google" id="ProtNLM"/>
    </source>
</evidence>
<dbReference type="RefSeq" id="XP_007828568.1">
    <property type="nucleotide sequence ID" value="XM_007830377.1"/>
</dbReference>
<dbReference type="InterPro" id="IPR022036">
    <property type="entry name" value="DUF3605"/>
</dbReference>
<dbReference type="HOGENOM" id="CLU_075862_1_0_1"/>
<dbReference type="AlphaFoldDB" id="W3XPI0"/>
<organism evidence="1 2">
    <name type="scientific">Pestalotiopsis fici (strain W106-1 / CGMCC3.15140)</name>
    <dbReference type="NCBI Taxonomy" id="1229662"/>
    <lineage>
        <taxon>Eukaryota</taxon>
        <taxon>Fungi</taxon>
        <taxon>Dikarya</taxon>
        <taxon>Ascomycota</taxon>
        <taxon>Pezizomycotina</taxon>
        <taxon>Sordariomycetes</taxon>
        <taxon>Xylariomycetidae</taxon>
        <taxon>Amphisphaeriales</taxon>
        <taxon>Sporocadaceae</taxon>
        <taxon>Pestalotiopsis</taxon>
    </lineage>
</organism>
<accession>W3XPI0</accession>
<gene>
    <name evidence="1" type="ORF">PFICI_01796</name>
</gene>
<dbReference type="GO" id="GO:0006044">
    <property type="term" value="P:N-acetylglucosamine metabolic process"/>
    <property type="evidence" value="ECO:0007669"/>
    <property type="project" value="TreeGrafter"/>
</dbReference>
<dbReference type="OrthoDB" id="10053431at2759"/>
<dbReference type="KEGG" id="pfy:PFICI_01796"/>
<proteinExistence type="predicted"/>
<dbReference type="Proteomes" id="UP000030651">
    <property type="component" value="Unassembled WGS sequence"/>
</dbReference>
<reference evidence="2" key="1">
    <citation type="journal article" date="2015" name="BMC Genomics">
        <title>Genomic and transcriptomic analysis of the endophytic fungus Pestalotiopsis fici reveals its lifestyle and high potential for synthesis of natural products.</title>
        <authorList>
            <person name="Wang X."/>
            <person name="Zhang X."/>
            <person name="Liu L."/>
            <person name="Xiang M."/>
            <person name="Wang W."/>
            <person name="Sun X."/>
            <person name="Che Y."/>
            <person name="Guo L."/>
            <person name="Liu G."/>
            <person name="Guo L."/>
            <person name="Wang C."/>
            <person name="Yin W.B."/>
            <person name="Stadler M."/>
            <person name="Zhang X."/>
            <person name="Liu X."/>
        </authorList>
    </citation>
    <scope>NUCLEOTIDE SEQUENCE [LARGE SCALE GENOMIC DNA]</scope>
    <source>
        <strain evidence="2">W106-1 / CGMCC3.15140</strain>
    </source>
</reference>
<dbReference type="GeneID" id="19266809"/>